<keyword evidence="1" id="KW-0723">Serine/threonine-protein kinase</keyword>
<evidence type="ECO:0000313" key="6">
    <source>
        <dbReference type="Proteomes" id="UP000663852"/>
    </source>
</evidence>
<dbReference type="InterPro" id="IPR052969">
    <property type="entry name" value="Thr-specific_kinase-like"/>
</dbReference>
<dbReference type="PROSITE" id="PS51158">
    <property type="entry name" value="ALPHA_KINASE"/>
    <property type="match status" value="1"/>
</dbReference>
<dbReference type="AlphaFoldDB" id="A0A814VYH2"/>
<dbReference type="GO" id="GO:0005524">
    <property type="term" value="F:ATP binding"/>
    <property type="evidence" value="ECO:0007669"/>
    <property type="project" value="InterPro"/>
</dbReference>
<gene>
    <name evidence="5" type="ORF">EDS130_LOCUS25012</name>
</gene>
<dbReference type="SUPFAM" id="SSF56112">
    <property type="entry name" value="Protein kinase-like (PK-like)"/>
    <property type="match status" value="1"/>
</dbReference>
<sequence>MAQRSMYFPRTAATLDVAALRRQLDEIERLQKNDINGNIRLKQIETQCDQLQMDSVDKLAATSQKELQAEEHLRNVTKRTEEINGVIKALKEAESVDLCFLMDCTNSMRKYIDDVKNHIFETVEVLKTRFPHLNIRLAFVGYRDLNLPQERQFSILDFTDKGTFHSYVSMVKCEYGGDYCEDVLGGLQKVINLNWKHPVRILIHVGDAPSHGRRYHDLSEDADYYFTHDTDGSIGYSHIHELIELQVKYFFGRLKSHTDKMIEEFLKYAQEKMTIEQTDVEKFTNLLPFIVETVSRSISDTTSALLKNELSNPSKTKMLRTVNFDTKEPNWSYIPAKRVQVVKFECDSQLSCTLIDQQWNIRIASNPFAEGGMRLAYYGLMRYKDREEKVVLKEYKQTDKKANIQEKYFDLLECQTIADFLAQEFNRLPSISNLTIVKKIKFIMLKLVFDRFVDGRPRNLTMERFIEGSYKKYSNNAGYINLDDPAYTLQAFSHWTYERTNRNMIVVDLQGIDVGDNQTYLLTDPCIHSISVMRFGKTNLGNPGIKRFFQTHVCNLICHALKLKRHKDQPEITSSKYDSYFINKPNKTLFN</sequence>
<dbReference type="GO" id="GO:0004674">
    <property type="term" value="F:protein serine/threonine kinase activity"/>
    <property type="evidence" value="ECO:0007669"/>
    <property type="project" value="UniProtKB-KW"/>
</dbReference>
<protein>
    <recommendedName>
        <fullName evidence="4">Alpha-type protein kinase domain-containing protein</fullName>
    </recommendedName>
</protein>
<dbReference type="SUPFAM" id="SSF53300">
    <property type="entry name" value="vWA-like"/>
    <property type="match status" value="1"/>
</dbReference>
<dbReference type="PANTHER" id="PTHR47763:SF4">
    <property type="entry name" value="ALPHA-PROTEIN KINASE VWKA"/>
    <property type="match status" value="1"/>
</dbReference>
<evidence type="ECO:0000256" key="1">
    <source>
        <dbReference type="ARBA" id="ARBA00022527"/>
    </source>
</evidence>
<keyword evidence="2" id="KW-0808">Transferase</keyword>
<organism evidence="5 6">
    <name type="scientific">Adineta ricciae</name>
    <name type="common">Rotifer</name>
    <dbReference type="NCBI Taxonomy" id="249248"/>
    <lineage>
        <taxon>Eukaryota</taxon>
        <taxon>Metazoa</taxon>
        <taxon>Spiralia</taxon>
        <taxon>Gnathifera</taxon>
        <taxon>Rotifera</taxon>
        <taxon>Eurotatoria</taxon>
        <taxon>Bdelloidea</taxon>
        <taxon>Adinetida</taxon>
        <taxon>Adinetidae</taxon>
        <taxon>Adineta</taxon>
    </lineage>
</organism>
<dbReference type="PANTHER" id="PTHR47763">
    <property type="entry name" value="ALPHA-PROTEIN KINASE VWKA"/>
    <property type="match status" value="1"/>
</dbReference>
<dbReference type="EMBL" id="CAJNOJ010000145">
    <property type="protein sequence ID" value="CAF1194696.1"/>
    <property type="molecule type" value="Genomic_DNA"/>
</dbReference>
<dbReference type="InterPro" id="IPR011009">
    <property type="entry name" value="Kinase-like_dom_sf"/>
</dbReference>
<accession>A0A814VYH2</accession>
<dbReference type="Gene3D" id="3.40.50.410">
    <property type="entry name" value="von Willebrand factor, type A domain"/>
    <property type="match status" value="1"/>
</dbReference>
<name>A0A814VYH2_ADIRI</name>
<evidence type="ECO:0000313" key="5">
    <source>
        <dbReference type="EMBL" id="CAF1194696.1"/>
    </source>
</evidence>
<dbReference type="Proteomes" id="UP000663852">
    <property type="component" value="Unassembled WGS sequence"/>
</dbReference>
<dbReference type="Gene3D" id="3.30.200.20">
    <property type="entry name" value="Phosphorylase Kinase, domain 1"/>
    <property type="match status" value="1"/>
</dbReference>
<proteinExistence type="predicted"/>
<keyword evidence="3" id="KW-0418">Kinase</keyword>
<dbReference type="SMART" id="SM00811">
    <property type="entry name" value="Alpha_kinase"/>
    <property type="match status" value="1"/>
</dbReference>
<dbReference type="OrthoDB" id="6337958at2759"/>
<evidence type="ECO:0000259" key="4">
    <source>
        <dbReference type="PROSITE" id="PS51158"/>
    </source>
</evidence>
<comment type="caution">
    <text evidence="5">The sequence shown here is derived from an EMBL/GenBank/DDBJ whole genome shotgun (WGS) entry which is preliminary data.</text>
</comment>
<reference evidence="5" key="1">
    <citation type="submission" date="2021-02" db="EMBL/GenBank/DDBJ databases">
        <authorList>
            <person name="Nowell W R."/>
        </authorList>
    </citation>
    <scope>NUCLEOTIDE SEQUENCE</scope>
</reference>
<evidence type="ECO:0000256" key="3">
    <source>
        <dbReference type="ARBA" id="ARBA00022777"/>
    </source>
</evidence>
<dbReference type="InterPro" id="IPR004166">
    <property type="entry name" value="a-kinase_dom"/>
</dbReference>
<evidence type="ECO:0000256" key="2">
    <source>
        <dbReference type="ARBA" id="ARBA00022679"/>
    </source>
</evidence>
<dbReference type="InterPro" id="IPR036465">
    <property type="entry name" value="vWFA_dom_sf"/>
</dbReference>
<dbReference type="Pfam" id="PF02816">
    <property type="entry name" value="Alpha_kinase"/>
    <property type="match status" value="1"/>
</dbReference>
<dbReference type="Gene3D" id="3.20.200.10">
    <property type="entry name" value="MHCK/EF2 kinase"/>
    <property type="match status" value="1"/>
</dbReference>
<feature type="domain" description="Alpha-type protein kinase" evidence="4">
    <location>
        <begin position="323"/>
        <end position="566"/>
    </location>
</feature>